<comment type="caution">
    <text evidence="2">The sequence shown here is derived from an EMBL/GenBank/DDBJ whole genome shotgun (WGS) entry which is preliminary data.</text>
</comment>
<accession>L8JUL0</accession>
<dbReference type="eggNOG" id="COG2834">
    <property type="taxonomic scope" value="Bacteria"/>
</dbReference>
<keyword evidence="2" id="KW-0449">Lipoprotein</keyword>
<dbReference type="InterPro" id="IPR052944">
    <property type="entry name" value="Sporulation_related"/>
</dbReference>
<keyword evidence="3" id="KW-1185">Reference proteome</keyword>
<evidence type="ECO:0000313" key="3">
    <source>
        <dbReference type="Proteomes" id="UP000011135"/>
    </source>
</evidence>
<protein>
    <submittedName>
        <fullName evidence="2">Outer membrane lipoprotein-sorting protein</fullName>
    </submittedName>
</protein>
<dbReference type="Pfam" id="PF17131">
    <property type="entry name" value="LolA_like"/>
    <property type="match status" value="1"/>
</dbReference>
<organism evidence="2 3">
    <name type="scientific">Fulvivirga imtechensis AK7</name>
    <dbReference type="NCBI Taxonomy" id="1237149"/>
    <lineage>
        <taxon>Bacteria</taxon>
        <taxon>Pseudomonadati</taxon>
        <taxon>Bacteroidota</taxon>
        <taxon>Cytophagia</taxon>
        <taxon>Cytophagales</taxon>
        <taxon>Fulvivirgaceae</taxon>
        <taxon>Fulvivirga</taxon>
    </lineage>
</organism>
<dbReference type="RefSeq" id="WP_009579554.1">
    <property type="nucleotide sequence ID" value="NZ_AMZN01000031.1"/>
</dbReference>
<gene>
    <name evidence="2" type="ORF">C900_02167</name>
</gene>
<sequence length="245" mass="28379">MTTIFFILLTNWHQHLALTATEVVQRANDNMRGETSQSELIIRTVRPTWQREMTVKTWMKGEKYAIVLIKSPAKEKGVVFLKREKEVWNWVPALERSIKLPPSMMTQSWMGTDFTNDDLVKESSIVEDYIHSFAGDTTINGRECYTINMVPKPEAAIVWGKLTLNIDKKDFLELHTKFYDEDGELINIMNAYEIKTMGGRLIPTHIEMIPADKPNQKTVLIYSSVTYNEPIPDTFFTLQQMKKLN</sequence>
<evidence type="ECO:0000313" key="2">
    <source>
        <dbReference type="EMBL" id="ELR71928.1"/>
    </source>
</evidence>
<reference evidence="2 3" key="1">
    <citation type="submission" date="2012-12" db="EMBL/GenBank/DDBJ databases">
        <title>Genome assembly of Fulvivirga imtechensis AK7.</title>
        <authorList>
            <person name="Nupur N."/>
            <person name="Khatri I."/>
            <person name="Kumar R."/>
            <person name="Subramanian S."/>
            <person name="Pinnaka A."/>
        </authorList>
    </citation>
    <scope>NUCLEOTIDE SEQUENCE [LARGE SCALE GENOMIC DNA]</scope>
    <source>
        <strain evidence="2 3">AK7</strain>
    </source>
</reference>
<dbReference type="CDD" id="cd16329">
    <property type="entry name" value="LolA_like"/>
    <property type="match status" value="1"/>
</dbReference>
<proteinExistence type="predicted"/>
<dbReference type="PANTHER" id="PTHR37507:SF2">
    <property type="entry name" value="SPORULATION PROTEIN YDCC"/>
    <property type="match status" value="1"/>
</dbReference>
<feature type="domain" description="Uncharacterized protein TP-0789" evidence="1">
    <location>
        <begin position="61"/>
        <end position="243"/>
    </location>
</feature>
<dbReference type="PANTHER" id="PTHR37507">
    <property type="entry name" value="SPORULATION PROTEIN YDCC"/>
    <property type="match status" value="1"/>
</dbReference>
<dbReference type="Gene3D" id="2.50.20.10">
    <property type="entry name" value="Lipoprotein localisation LolA/LolB/LppX"/>
    <property type="match status" value="1"/>
</dbReference>
<dbReference type="STRING" id="1237149.C900_02167"/>
<dbReference type="InterPro" id="IPR033399">
    <property type="entry name" value="TP_0789-like"/>
</dbReference>
<dbReference type="Proteomes" id="UP000011135">
    <property type="component" value="Unassembled WGS sequence"/>
</dbReference>
<dbReference type="PATRIC" id="fig|1237149.3.peg.2034"/>
<dbReference type="AlphaFoldDB" id="L8JUL0"/>
<dbReference type="EMBL" id="AMZN01000031">
    <property type="protein sequence ID" value="ELR71928.1"/>
    <property type="molecule type" value="Genomic_DNA"/>
</dbReference>
<name>L8JUL0_9BACT</name>
<evidence type="ECO:0000259" key="1">
    <source>
        <dbReference type="Pfam" id="PF17131"/>
    </source>
</evidence>